<accession>A0A3M7PSC8</accession>
<gene>
    <name evidence="1" type="ORF">BpHYR1_005217</name>
</gene>
<name>A0A3M7PSC8_BRAPC</name>
<organism evidence="1 2">
    <name type="scientific">Brachionus plicatilis</name>
    <name type="common">Marine rotifer</name>
    <name type="synonym">Brachionus muelleri</name>
    <dbReference type="NCBI Taxonomy" id="10195"/>
    <lineage>
        <taxon>Eukaryota</taxon>
        <taxon>Metazoa</taxon>
        <taxon>Spiralia</taxon>
        <taxon>Gnathifera</taxon>
        <taxon>Rotifera</taxon>
        <taxon>Eurotatoria</taxon>
        <taxon>Monogononta</taxon>
        <taxon>Pseudotrocha</taxon>
        <taxon>Ploima</taxon>
        <taxon>Brachionidae</taxon>
        <taxon>Brachionus</taxon>
    </lineage>
</organism>
<reference evidence="1 2" key="1">
    <citation type="journal article" date="2018" name="Sci. Rep.">
        <title>Genomic signatures of local adaptation to the degree of environmental predictability in rotifers.</title>
        <authorList>
            <person name="Franch-Gras L."/>
            <person name="Hahn C."/>
            <person name="Garcia-Roger E.M."/>
            <person name="Carmona M.J."/>
            <person name="Serra M."/>
            <person name="Gomez A."/>
        </authorList>
    </citation>
    <scope>NUCLEOTIDE SEQUENCE [LARGE SCALE GENOMIC DNA]</scope>
    <source>
        <strain evidence="1">HYR1</strain>
    </source>
</reference>
<protein>
    <submittedName>
        <fullName evidence="1">Uncharacterized protein</fullName>
    </submittedName>
</protein>
<dbReference type="EMBL" id="REGN01009200">
    <property type="protein sequence ID" value="RNA01695.1"/>
    <property type="molecule type" value="Genomic_DNA"/>
</dbReference>
<comment type="caution">
    <text evidence="1">The sequence shown here is derived from an EMBL/GenBank/DDBJ whole genome shotgun (WGS) entry which is preliminary data.</text>
</comment>
<evidence type="ECO:0000313" key="1">
    <source>
        <dbReference type="EMBL" id="RNA01695.1"/>
    </source>
</evidence>
<proteinExistence type="predicted"/>
<evidence type="ECO:0000313" key="2">
    <source>
        <dbReference type="Proteomes" id="UP000276133"/>
    </source>
</evidence>
<dbReference type="Proteomes" id="UP000276133">
    <property type="component" value="Unassembled WGS sequence"/>
</dbReference>
<keyword evidence="2" id="KW-1185">Reference proteome</keyword>
<dbReference type="AlphaFoldDB" id="A0A3M7PSC8"/>
<sequence length="74" mass="8981">MCECEMRFKGRLYKNRFHYSMSLDLMESQYRDILLELNKSLPSVDLDQILELYLHGNLYMYIKIVIPCKILKMK</sequence>